<feature type="compositionally biased region" description="Basic and acidic residues" evidence="1">
    <location>
        <begin position="8"/>
        <end position="28"/>
    </location>
</feature>
<accession>A0A0R3TZP4</accession>
<evidence type="ECO:0000313" key="4">
    <source>
        <dbReference type="WBParaSite" id="HNAJ_0001334301-mRNA-1"/>
    </source>
</evidence>
<sequence>MGHQTSQKPKEVSEADIPKTDLQKDSIKQDQTFTISSMPYCPPSPTMDHVEAVFEYPVVTSTQDCPKPDTSWQRHLYFQPLSPNEAACVSTSNEVNDDDDSAEVLIFEGVERLEHNL</sequence>
<gene>
    <name evidence="2" type="ORF">HNAJ_LOCUS13317</name>
</gene>
<proteinExistence type="predicted"/>
<evidence type="ECO:0000256" key="1">
    <source>
        <dbReference type="SAM" id="MobiDB-lite"/>
    </source>
</evidence>
<evidence type="ECO:0000313" key="2">
    <source>
        <dbReference type="EMBL" id="VDO15552.1"/>
    </source>
</evidence>
<name>A0A0R3TZP4_RODNA</name>
<reference evidence="2 3" key="2">
    <citation type="submission" date="2018-11" db="EMBL/GenBank/DDBJ databases">
        <authorList>
            <consortium name="Pathogen Informatics"/>
        </authorList>
    </citation>
    <scope>NUCLEOTIDE SEQUENCE [LARGE SCALE GENOMIC DNA]</scope>
</reference>
<evidence type="ECO:0000313" key="3">
    <source>
        <dbReference type="Proteomes" id="UP000278807"/>
    </source>
</evidence>
<protein>
    <submittedName>
        <fullName evidence="4">Ovule protein</fullName>
    </submittedName>
</protein>
<reference evidence="4" key="1">
    <citation type="submission" date="2017-02" db="UniProtKB">
        <authorList>
            <consortium name="WormBaseParasite"/>
        </authorList>
    </citation>
    <scope>IDENTIFICATION</scope>
</reference>
<dbReference type="EMBL" id="UZAE01015269">
    <property type="protein sequence ID" value="VDO15552.1"/>
    <property type="molecule type" value="Genomic_DNA"/>
</dbReference>
<dbReference type="WBParaSite" id="HNAJ_0001334301-mRNA-1">
    <property type="protein sequence ID" value="HNAJ_0001334301-mRNA-1"/>
    <property type="gene ID" value="HNAJ_0001334301"/>
</dbReference>
<organism evidence="4">
    <name type="scientific">Rodentolepis nana</name>
    <name type="common">Dwarf tapeworm</name>
    <name type="synonym">Hymenolepis nana</name>
    <dbReference type="NCBI Taxonomy" id="102285"/>
    <lineage>
        <taxon>Eukaryota</taxon>
        <taxon>Metazoa</taxon>
        <taxon>Spiralia</taxon>
        <taxon>Lophotrochozoa</taxon>
        <taxon>Platyhelminthes</taxon>
        <taxon>Cestoda</taxon>
        <taxon>Eucestoda</taxon>
        <taxon>Cyclophyllidea</taxon>
        <taxon>Hymenolepididae</taxon>
        <taxon>Rodentolepis</taxon>
    </lineage>
</organism>
<dbReference type="Proteomes" id="UP000278807">
    <property type="component" value="Unassembled WGS sequence"/>
</dbReference>
<feature type="region of interest" description="Disordered" evidence="1">
    <location>
        <begin position="1"/>
        <end position="29"/>
    </location>
</feature>
<keyword evidence="3" id="KW-1185">Reference proteome</keyword>
<dbReference type="AlphaFoldDB" id="A0A0R3TZP4"/>